<feature type="region of interest" description="Disordered" evidence="9">
    <location>
        <begin position="1"/>
        <end position="21"/>
    </location>
</feature>
<keyword evidence="8" id="KW-0472">Membrane</keyword>
<dbReference type="PANTHER" id="PTHR12692">
    <property type="entry name" value="DOLICHYL-DIPHOSPHOOLIGOSACCHARIDE--PROTEIN GLYCOSYLTRANSFERASE-RELATED"/>
    <property type="match status" value="1"/>
</dbReference>
<dbReference type="AlphaFoldDB" id="A0A8T0FUR6"/>
<name>A0A8T0FUR6_ARGBR</name>
<evidence type="ECO:0000256" key="8">
    <source>
        <dbReference type="ARBA" id="ARBA00023136"/>
    </source>
</evidence>
<accession>A0A8T0FUR6</accession>
<evidence type="ECO:0000256" key="4">
    <source>
        <dbReference type="ARBA" id="ARBA00022692"/>
    </source>
</evidence>
<dbReference type="Proteomes" id="UP000807504">
    <property type="component" value="Unassembled WGS sequence"/>
</dbReference>
<evidence type="ECO:0000256" key="1">
    <source>
        <dbReference type="ARBA" id="ARBA00002791"/>
    </source>
</evidence>
<evidence type="ECO:0000313" key="11">
    <source>
        <dbReference type="Proteomes" id="UP000807504"/>
    </source>
</evidence>
<evidence type="ECO:0000256" key="9">
    <source>
        <dbReference type="SAM" id="MobiDB-lite"/>
    </source>
</evidence>
<comment type="caution">
    <text evidence="10">The sequence shown here is derived from an EMBL/GenBank/DDBJ whole genome shotgun (WGS) entry which is preliminary data.</text>
</comment>
<keyword evidence="7" id="KW-1133">Transmembrane helix</keyword>
<protein>
    <submittedName>
        <fullName evidence="10">Tumor suppressor candidate 3 like protein</fullName>
    </submittedName>
</protein>
<dbReference type="Pfam" id="PF04756">
    <property type="entry name" value="OST3_OST6"/>
    <property type="match status" value="1"/>
</dbReference>
<dbReference type="GO" id="GO:0008250">
    <property type="term" value="C:oligosaccharyltransferase complex"/>
    <property type="evidence" value="ECO:0007669"/>
    <property type="project" value="TreeGrafter"/>
</dbReference>
<proteinExistence type="inferred from homology"/>
<reference evidence="10" key="1">
    <citation type="journal article" date="2020" name="bioRxiv">
        <title>Chromosome-level reference genome of the European wasp spider Argiope bruennichi: a resource for studies on range expansion and evolutionary adaptation.</title>
        <authorList>
            <person name="Sheffer M.M."/>
            <person name="Hoppe A."/>
            <person name="Krehenwinkel H."/>
            <person name="Uhl G."/>
            <person name="Kuss A.W."/>
            <person name="Jensen L."/>
            <person name="Jensen C."/>
            <person name="Gillespie R.G."/>
            <person name="Hoff K.J."/>
            <person name="Prost S."/>
        </authorList>
    </citation>
    <scope>NUCLEOTIDE SEQUENCE</scope>
</reference>
<feature type="compositionally biased region" description="Basic and acidic residues" evidence="9">
    <location>
        <begin position="10"/>
        <end position="21"/>
    </location>
</feature>
<reference evidence="10" key="2">
    <citation type="submission" date="2020-06" db="EMBL/GenBank/DDBJ databases">
        <authorList>
            <person name="Sheffer M."/>
        </authorList>
    </citation>
    <scope>NUCLEOTIDE SEQUENCE</scope>
</reference>
<evidence type="ECO:0000256" key="3">
    <source>
        <dbReference type="ARBA" id="ARBA00009561"/>
    </source>
</evidence>
<dbReference type="InterPro" id="IPR021149">
    <property type="entry name" value="OligosaccharylTrfase_OST3/OST6"/>
</dbReference>
<evidence type="ECO:0000256" key="6">
    <source>
        <dbReference type="ARBA" id="ARBA00022824"/>
    </source>
</evidence>
<organism evidence="10 11">
    <name type="scientific">Argiope bruennichi</name>
    <name type="common">Wasp spider</name>
    <name type="synonym">Aranea bruennichi</name>
    <dbReference type="NCBI Taxonomy" id="94029"/>
    <lineage>
        <taxon>Eukaryota</taxon>
        <taxon>Metazoa</taxon>
        <taxon>Ecdysozoa</taxon>
        <taxon>Arthropoda</taxon>
        <taxon>Chelicerata</taxon>
        <taxon>Arachnida</taxon>
        <taxon>Araneae</taxon>
        <taxon>Araneomorphae</taxon>
        <taxon>Entelegynae</taxon>
        <taxon>Araneoidea</taxon>
        <taxon>Araneidae</taxon>
        <taxon>Argiope</taxon>
    </lineage>
</organism>
<sequence>MNSAPVFMHFPEKGKPKKGDQMDIQRIGFQAETIARWIAERTDIQMSKRFRGENFWGRPDAIREVLKELSDEKISTFSDESETEDYIEVENSDFTDSDRDEIENNLLENKVEEATMLEKNTEVDNMKLKSKSKKRKHNVPETSDMVGNIPEFFKSCYKSIVNPGKIQLTAKDKSKWSSIPKSSNRRIASRNIIHFIQGPTDSAKEHFTPLDSFTSEILEIIVFHTNSEIKRQKERYAEKPFFFYGNLIDKI</sequence>
<comment type="similarity">
    <text evidence="3">Belongs to the OST3/OST6 family.</text>
</comment>
<keyword evidence="4" id="KW-0812">Transmembrane</keyword>
<keyword evidence="6" id="KW-0256">Endoplasmic reticulum</keyword>
<gene>
    <name evidence="10" type="ORF">HNY73_004796</name>
</gene>
<dbReference type="EMBL" id="JABXBU010000003">
    <property type="protein sequence ID" value="KAF8793300.1"/>
    <property type="molecule type" value="Genomic_DNA"/>
</dbReference>
<evidence type="ECO:0000256" key="5">
    <source>
        <dbReference type="ARBA" id="ARBA00022729"/>
    </source>
</evidence>
<dbReference type="GO" id="GO:0018279">
    <property type="term" value="P:protein N-linked glycosylation via asparagine"/>
    <property type="evidence" value="ECO:0007669"/>
    <property type="project" value="TreeGrafter"/>
</dbReference>
<comment type="subcellular location">
    <subcellularLocation>
        <location evidence="2">Endoplasmic reticulum membrane</location>
        <topology evidence="2">Multi-pass membrane protein</topology>
    </subcellularLocation>
</comment>
<evidence type="ECO:0000256" key="2">
    <source>
        <dbReference type="ARBA" id="ARBA00004477"/>
    </source>
</evidence>
<keyword evidence="5" id="KW-0732">Signal</keyword>
<dbReference type="PANTHER" id="PTHR12692:SF0">
    <property type="entry name" value="GH11935P"/>
    <property type="match status" value="1"/>
</dbReference>
<comment type="function">
    <text evidence="1">Subunit of the oligosaccharyl transferase (OST) complex that catalyzes the initial transfer of a defined glycan (Glc(3)Man(9)GlcNAc(2) in eukaryotes) from the lipid carrier dolichol-pyrophosphate to an asparagine residue within an Asn-X-Ser/Thr consensus motif in nascent polypeptide chains, the first step in protein N-glycosylation. N-glycosylation occurs cotranslationally and the complex associates with the Sec61 complex at the channel-forming translocon complex that mediates protein translocation across the endoplasmic reticulum (ER). All subunits are required for a maximal enzyme activity.</text>
</comment>
<evidence type="ECO:0000256" key="7">
    <source>
        <dbReference type="ARBA" id="ARBA00022989"/>
    </source>
</evidence>
<keyword evidence="11" id="KW-1185">Reference proteome</keyword>
<evidence type="ECO:0000313" key="10">
    <source>
        <dbReference type="EMBL" id="KAF8793300.1"/>
    </source>
</evidence>